<proteinExistence type="predicted"/>
<dbReference type="AlphaFoldDB" id="A0A1W7CSX4"/>
<feature type="domain" description="Enoyl reductase (ER)" evidence="2">
    <location>
        <begin position="24"/>
        <end position="336"/>
    </location>
</feature>
<dbReference type="InterPro" id="IPR036291">
    <property type="entry name" value="NAD(P)-bd_dom_sf"/>
</dbReference>
<name>A0A1W7CSX4_9ACTN</name>
<dbReference type="GO" id="GO:0016491">
    <property type="term" value="F:oxidoreductase activity"/>
    <property type="evidence" value="ECO:0007669"/>
    <property type="project" value="InterPro"/>
</dbReference>
<dbReference type="KEGG" id="smao:CAG99_02325"/>
<accession>A0A1W7CSX4</accession>
<dbReference type="InterPro" id="IPR013149">
    <property type="entry name" value="ADH-like_C"/>
</dbReference>
<evidence type="ECO:0000313" key="3">
    <source>
        <dbReference type="EMBL" id="ARQ67822.1"/>
    </source>
</evidence>
<dbReference type="Gene3D" id="3.90.180.10">
    <property type="entry name" value="Medium-chain alcohol dehydrogenases, catalytic domain"/>
    <property type="match status" value="1"/>
</dbReference>
<protein>
    <submittedName>
        <fullName evidence="3">NADPH:quinone reductase</fullName>
    </submittedName>
</protein>
<dbReference type="InterPro" id="IPR011032">
    <property type="entry name" value="GroES-like_sf"/>
</dbReference>
<dbReference type="InterPro" id="IPR013154">
    <property type="entry name" value="ADH-like_N"/>
</dbReference>
<dbReference type="Proteomes" id="UP000194218">
    <property type="component" value="Chromosome"/>
</dbReference>
<dbReference type="OrthoDB" id="4190732at2"/>
<feature type="region of interest" description="Disordered" evidence="1">
    <location>
        <begin position="21"/>
        <end position="41"/>
    </location>
</feature>
<evidence type="ECO:0000313" key="4">
    <source>
        <dbReference type="Proteomes" id="UP000194218"/>
    </source>
</evidence>
<dbReference type="InterPro" id="IPR051397">
    <property type="entry name" value="Zn-ADH-like_protein"/>
</dbReference>
<keyword evidence="4" id="KW-1185">Reference proteome</keyword>
<dbReference type="EMBL" id="CP021121">
    <property type="protein sequence ID" value="ARQ67822.1"/>
    <property type="molecule type" value="Genomic_DNA"/>
</dbReference>
<sequence length="340" mass="34894">MEINEPRQTADQTIRALIQHSHRGPKDLTLATGHRPPTPGPGEYLIHVGAAGVNFADVMQTHGTYAGGPRAPYVAGFEAAGEIVGVGADVERPLPLGTHVIGTGPGAFAQYMTMPAAGVLPVPTGWSDAEALGMVLNWATALAALKPLGEIEAGDVVLVHAAAGGVGQAAVRLARHYGARVIATASPAKHATVKALGADEVLDRRHPGLAAEITRLTGGAGVDLVLESVGQATFATSLAVTKPFTGRIVVFGAASGDATVTTGDLVFTHHAQIKGLHIGALATEVPSLYQALLTEIEALIADGVYPPGTPRVHPLAEGPEVLRLLEAGATHGKPALDPWR</sequence>
<evidence type="ECO:0000256" key="1">
    <source>
        <dbReference type="SAM" id="MobiDB-lite"/>
    </source>
</evidence>
<organism evidence="3 4">
    <name type="scientific">Streptomyces marincola</name>
    <dbReference type="NCBI Taxonomy" id="2878388"/>
    <lineage>
        <taxon>Bacteria</taxon>
        <taxon>Bacillati</taxon>
        <taxon>Actinomycetota</taxon>
        <taxon>Actinomycetes</taxon>
        <taxon>Kitasatosporales</taxon>
        <taxon>Streptomycetaceae</taxon>
        <taxon>Streptomyces</taxon>
    </lineage>
</organism>
<dbReference type="Gene3D" id="3.40.50.720">
    <property type="entry name" value="NAD(P)-binding Rossmann-like Domain"/>
    <property type="match status" value="1"/>
</dbReference>
<dbReference type="SUPFAM" id="SSF50129">
    <property type="entry name" value="GroES-like"/>
    <property type="match status" value="1"/>
</dbReference>
<dbReference type="InterPro" id="IPR020843">
    <property type="entry name" value="ER"/>
</dbReference>
<dbReference type="Pfam" id="PF08240">
    <property type="entry name" value="ADH_N"/>
    <property type="match status" value="1"/>
</dbReference>
<dbReference type="RefSeq" id="WP_086157345.1">
    <property type="nucleotide sequence ID" value="NZ_CP021121.1"/>
</dbReference>
<dbReference type="Pfam" id="PF00107">
    <property type="entry name" value="ADH_zinc_N"/>
    <property type="match status" value="1"/>
</dbReference>
<dbReference type="SUPFAM" id="SSF51735">
    <property type="entry name" value="NAD(P)-binding Rossmann-fold domains"/>
    <property type="match status" value="1"/>
</dbReference>
<evidence type="ECO:0000259" key="2">
    <source>
        <dbReference type="SMART" id="SM00829"/>
    </source>
</evidence>
<reference evidence="3 4" key="1">
    <citation type="submission" date="2017-05" db="EMBL/GenBank/DDBJ databases">
        <title>Complete genome sequence of Streptomyces sp. SCSIO 03032 revealed the diverse biosynthetic pathways for its bioactive secondary metabolites.</title>
        <authorList>
            <person name="Ma L."/>
            <person name="Zhu Y."/>
            <person name="Zhang W."/>
            <person name="Zhang G."/>
            <person name="Tian X."/>
            <person name="Zhang S."/>
            <person name="Zhang C."/>
        </authorList>
    </citation>
    <scope>NUCLEOTIDE SEQUENCE [LARGE SCALE GENOMIC DNA]</scope>
    <source>
        <strain evidence="3 4">SCSIO 03032</strain>
    </source>
</reference>
<dbReference type="SMART" id="SM00829">
    <property type="entry name" value="PKS_ER"/>
    <property type="match status" value="1"/>
</dbReference>
<gene>
    <name evidence="3" type="ORF">CAG99_02325</name>
</gene>
<dbReference type="PANTHER" id="PTHR43677:SF4">
    <property type="entry name" value="QUINONE OXIDOREDUCTASE-LIKE PROTEIN 2"/>
    <property type="match status" value="1"/>
</dbReference>
<dbReference type="PANTHER" id="PTHR43677">
    <property type="entry name" value="SHORT-CHAIN DEHYDROGENASE/REDUCTASE"/>
    <property type="match status" value="1"/>
</dbReference>